<keyword evidence="2" id="KW-0813">Transport</keyword>
<dbReference type="Gene3D" id="1.20.1250.20">
    <property type="entry name" value="MFS general substrate transporter like domains"/>
    <property type="match status" value="1"/>
</dbReference>
<dbReference type="InterPro" id="IPR036259">
    <property type="entry name" value="MFS_trans_sf"/>
</dbReference>
<evidence type="ECO:0000256" key="2">
    <source>
        <dbReference type="ARBA" id="ARBA00022448"/>
    </source>
</evidence>
<dbReference type="PANTHER" id="PTHR23513:SF9">
    <property type="entry name" value="ENTEROBACTIN EXPORTER ENTS"/>
    <property type="match status" value="1"/>
</dbReference>
<evidence type="ECO:0000256" key="6">
    <source>
        <dbReference type="ARBA" id="ARBA00023136"/>
    </source>
</evidence>
<evidence type="ECO:0000313" key="8">
    <source>
        <dbReference type="EMBL" id="MBJ6724046.1"/>
    </source>
</evidence>
<evidence type="ECO:0000256" key="7">
    <source>
        <dbReference type="SAM" id="Phobius"/>
    </source>
</evidence>
<evidence type="ECO:0000256" key="3">
    <source>
        <dbReference type="ARBA" id="ARBA00022475"/>
    </source>
</evidence>
<feature type="transmembrane region" description="Helical" evidence="7">
    <location>
        <begin position="190"/>
        <end position="215"/>
    </location>
</feature>
<sequence>MVGVAVGWHVYEVTRSALSLGLVGLVQFLPALLLVLVVGHAADRYDRRRLVSLAQGVEGVAMVGLAGSCLAGWVSPELIFLFIFLLGTARSFEYATLQTLVPSIVDPDDLPSALALSGSVMQGAVIAGPMLGGFLYLLGPVAVYLTAAVLFFFSSVAVRRMRLKTVTARRERPSLDTIFAGIHFIRSRPVLLGAISFDLFAVLLGGVTALLPIYARDILHATPRGLGLLRAAPALGAFIASLYLARRPLRRRVGSIMFGAVGVFGLATIVFALSRSMTLSFFALALLGMADMLSVVIRSSLVQLETPDEMRGRVSAVNSVFIGASNQLGEFESGLTASWFGTVPAAVLGGIGTLVVVFLWRIWFPQLASRNTLQSEERTAT</sequence>
<feature type="transmembrane region" description="Helical" evidence="7">
    <location>
        <begin position="17"/>
        <end position="38"/>
    </location>
</feature>
<feature type="transmembrane region" description="Helical" evidence="7">
    <location>
        <begin position="141"/>
        <end position="158"/>
    </location>
</feature>
<dbReference type="AlphaFoldDB" id="A0A8J7J613"/>
<comment type="caution">
    <text evidence="8">The sequence shown here is derived from an EMBL/GenBank/DDBJ whole genome shotgun (WGS) entry which is preliminary data.</text>
</comment>
<keyword evidence="9" id="KW-1185">Reference proteome</keyword>
<reference evidence="8" key="1">
    <citation type="submission" date="2020-12" db="EMBL/GenBank/DDBJ databases">
        <title>Geomonas sp. Red875, isolated from river sediment.</title>
        <authorList>
            <person name="Xu Z."/>
            <person name="Zhang Z."/>
            <person name="Masuda Y."/>
            <person name="Itoh H."/>
            <person name="Senoo K."/>
        </authorList>
    </citation>
    <scope>NUCLEOTIDE SEQUENCE</scope>
    <source>
        <strain evidence="8">Red875</strain>
    </source>
</reference>
<proteinExistence type="predicted"/>
<keyword evidence="5 7" id="KW-1133">Transmembrane helix</keyword>
<keyword evidence="6 7" id="KW-0472">Membrane</keyword>
<feature type="transmembrane region" description="Helical" evidence="7">
    <location>
        <begin position="339"/>
        <end position="363"/>
    </location>
</feature>
<dbReference type="Proteomes" id="UP000636888">
    <property type="component" value="Unassembled WGS sequence"/>
</dbReference>
<name>A0A8J7J613_9BACT</name>
<organism evidence="8 9">
    <name type="scientific">Geomesophilobacter sediminis</name>
    <dbReference type="NCBI Taxonomy" id="2798584"/>
    <lineage>
        <taxon>Bacteria</taxon>
        <taxon>Pseudomonadati</taxon>
        <taxon>Thermodesulfobacteriota</taxon>
        <taxon>Desulfuromonadia</taxon>
        <taxon>Geobacterales</taxon>
        <taxon>Geobacteraceae</taxon>
        <taxon>Geomesophilobacter</taxon>
    </lineage>
</organism>
<keyword evidence="4 7" id="KW-0812">Transmembrane</keyword>
<evidence type="ECO:0000256" key="4">
    <source>
        <dbReference type="ARBA" id="ARBA00022692"/>
    </source>
</evidence>
<dbReference type="InterPro" id="IPR010290">
    <property type="entry name" value="TM_effector"/>
</dbReference>
<feature type="transmembrane region" description="Helical" evidence="7">
    <location>
        <begin position="227"/>
        <end position="244"/>
    </location>
</feature>
<dbReference type="SUPFAM" id="SSF103473">
    <property type="entry name" value="MFS general substrate transporter"/>
    <property type="match status" value="1"/>
</dbReference>
<dbReference type="PANTHER" id="PTHR23513">
    <property type="entry name" value="INTEGRAL MEMBRANE EFFLUX PROTEIN-RELATED"/>
    <property type="match status" value="1"/>
</dbReference>
<evidence type="ECO:0000256" key="1">
    <source>
        <dbReference type="ARBA" id="ARBA00004651"/>
    </source>
</evidence>
<protein>
    <submittedName>
        <fullName evidence="8">MFS transporter</fullName>
    </submittedName>
</protein>
<gene>
    <name evidence="8" type="ORF">JFN93_04930</name>
</gene>
<dbReference type="Pfam" id="PF05977">
    <property type="entry name" value="MFS_3"/>
    <property type="match status" value="1"/>
</dbReference>
<dbReference type="GO" id="GO:0005886">
    <property type="term" value="C:plasma membrane"/>
    <property type="evidence" value="ECO:0007669"/>
    <property type="project" value="UniProtKB-SubCell"/>
</dbReference>
<evidence type="ECO:0000313" key="9">
    <source>
        <dbReference type="Proteomes" id="UP000636888"/>
    </source>
</evidence>
<evidence type="ECO:0000256" key="5">
    <source>
        <dbReference type="ARBA" id="ARBA00022989"/>
    </source>
</evidence>
<keyword evidence="3" id="KW-1003">Cell membrane</keyword>
<dbReference type="CDD" id="cd06173">
    <property type="entry name" value="MFS_MefA_like"/>
    <property type="match status" value="1"/>
</dbReference>
<accession>A0A8J7J613</accession>
<feature type="transmembrane region" description="Helical" evidence="7">
    <location>
        <begin position="256"/>
        <end position="273"/>
    </location>
</feature>
<comment type="subcellular location">
    <subcellularLocation>
        <location evidence="1">Cell membrane</location>
        <topology evidence="1">Multi-pass membrane protein</topology>
    </subcellularLocation>
</comment>
<dbReference type="EMBL" id="JAEMHM010000003">
    <property type="protein sequence ID" value="MBJ6724046.1"/>
    <property type="molecule type" value="Genomic_DNA"/>
</dbReference>